<dbReference type="EMBL" id="JBGFFE010000018">
    <property type="protein sequence ID" value="MEY8764269.1"/>
    <property type="molecule type" value="Genomic_DNA"/>
</dbReference>
<name>A0ABV4DZE2_9CLOT</name>
<evidence type="ECO:0000256" key="1">
    <source>
        <dbReference type="ARBA" id="ARBA00023015"/>
    </source>
</evidence>
<dbReference type="InterPro" id="IPR036390">
    <property type="entry name" value="WH_DNA-bd_sf"/>
</dbReference>
<dbReference type="Gene3D" id="1.10.10.10">
    <property type="entry name" value="Winged helix-like DNA-binding domain superfamily/Winged helix DNA-binding domain"/>
    <property type="match status" value="1"/>
</dbReference>
<gene>
    <name evidence="5" type="ORF">AB8S09_11570</name>
</gene>
<keyword evidence="2" id="KW-0238">DNA-binding</keyword>
<dbReference type="PRINTS" id="PR00598">
    <property type="entry name" value="HTHMARR"/>
</dbReference>
<dbReference type="SUPFAM" id="SSF46785">
    <property type="entry name" value="Winged helix' DNA-binding domain"/>
    <property type="match status" value="1"/>
</dbReference>
<dbReference type="InterPro" id="IPR000835">
    <property type="entry name" value="HTH_MarR-typ"/>
</dbReference>
<dbReference type="PROSITE" id="PS50995">
    <property type="entry name" value="HTH_MARR_2"/>
    <property type="match status" value="1"/>
</dbReference>
<evidence type="ECO:0000313" key="5">
    <source>
        <dbReference type="EMBL" id="MEY8764269.1"/>
    </source>
</evidence>
<reference evidence="5 6" key="1">
    <citation type="submission" date="2024-08" db="EMBL/GenBank/DDBJ databases">
        <title>Clostridium lapicellarii sp. nov., and Clostridium renhuaiense sp. nov., two species isolated from the mud in a fermentation cellar used for producing sauce-flavour Chinese liquors.</title>
        <authorList>
            <person name="Yang F."/>
            <person name="Wang H."/>
            <person name="Chen L.Q."/>
            <person name="Zhou N."/>
            <person name="Lu J.J."/>
            <person name="Pu X.X."/>
            <person name="Wan B."/>
            <person name="Wang L."/>
            <person name="Liu S.J."/>
        </authorList>
    </citation>
    <scope>NUCLEOTIDE SEQUENCE [LARGE SCALE GENOMIC DNA]</scope>
    <source>
        <strain evidence="5 6">MT-113</strain>
    </source>
</reference>
<dbReference type="PANTHER" id="PTHR42756">
    <property type="entry name" value="TRANSCRIPTIONAL REGULATOR, MARR"/>
    <property type="match status" value="1"/>
</dbReference>
<evidence type="ECO:0000313" key="6">
    <source>
        <dbReference type="Proteomes" id="UP001565220"/>
    </source>
</evidence>
<sequence length="150" mass="17602">MTYEQLQELYDLLFKTMGLFHERFLRQFPKESRQYPGIKKNHIMIIGFLYQNHVLTATQIAKMLNMKKGSLTTLIDQLEKLDLVVRHNDTNDRRKSLISLTDAGKLEIEDIMKSSVQCMGKILSNTDPEDLSKFVDSLKYAVKFMQKLRR</sequence>
<proteinExistence type="predicted"/>
<evidence type="ECO:0000259" key="4">
    <source>
        <dbReference type="PROSITE" id="PS50995"/>
    </source>
</evidence>
<evidence type="ECO:0000256" key="2">
    <source>
        <dbReference type="ARBA" id="ARBA00023125"/>
    </source>
</evidence>
<dbReference type="Proteomes" id="UP001565220">
    <property type="component" value="Unassembled WGS sequence"/>
</dbReference>
<feature type="domain" description="HTH marR-type" evidence="4">
    <location>
        <begin position="10"/>
        <end position="143"/>
    </location>
</feature>
<organism evidence="5 6">
    <name type="scientific">Clostridium lapidicellarium</name>
    <dbReference type="NCBI Taxonomy" id="3240931"/>
    <lineage>
        <taxon>Bacteria</taxon>
        <taxon>Bacillati</taxon>
        <taxon>Bacillota</taxon>
        <taxon>Clostridia</taxon>
        <taxon>Eubacteriales</taxon>
        <taxon>Clostridiaceae</taxon>
        <taxon>Clostridium</taxon>
    </lineage>
</organism>
<dbReference type="SMART" id="SM00347">
    <property type="entry name" value="HTH_MARR"/>
    <property type="match status" value="1"/>
</dbReference>
<dbReference type="Pfam" id="PF01047">
    <property type="entry name" value="MarR"/>
    <property type="match status" value="1"/>
</dbReference>
<keyword evidence="1" id="KW-0805">Transcription regulation</keyword>
<evidence type="ECO:0000256" key="3">
    <source>
        <dbReference type="ARBA" id="ARBA00023163"/>
    </source>
</evidence>
<protein>
    <submittedName>
        <fullName evidence="5">MarR family winged helix-turn-helix transcriptional regulator</fullName>
    </submittedName>
</protein>
<comment type="caution">
    <text evidence="5">The sequence shown here is derived from an EMBL/GenBank/DDBJ whole genome shotgun (WGS) entry which is preliminary data.</text>
</comment>
<dbReference type="RefSeq" id="WP_369869159.1">
    <property type="nucleotide sequence ID" value="NZ_JBGFFE010000018.1"/>
</dbReference>
<keyword evidence="3" id="KW-0804">Transcription</keyword>
<accession>A0ABV4DZE2</accession>
<dbReference type="InterPro" id="IPR036388">
    <property type="entry name" value="WH-like_DNA-bd_sf"/>
</dbReference>
<keyword evidence="6" id="KW-1185">Reference proteome</keyword>
<dbReference type="PANTHER" id="PTHR42756:SF1">
    <property type="entry name" value="TRANSCRIPTIONAL REPRESSOR OF EMRAB OPERON"/>
    <property type="match status" value="1"/>
</dbReference>